<dbReference type="PANTHER" id="PTHR10900">
    <property type="entry name" value="PERIOSTIN-RELATED"/>
    <property type="match status" value="1"/>
</dbReference>
<dbReference type="SUPFAM" id="SSF82153">
    <property type="entry name" value="FAS1 domain"/>
    <property type="match status" value="1"/>
</dbReference>
<evidence type="ECO:0000256" key="2">
    <source>
        <dbReference type="SAM" id="SignalP"/>
    </source>
</evidence>
<dbReference type="PROSITE" id="PS50213">
    <property type="entry name" value="FAS1"/>
    <property type="match status" value="1"/>
</dbReference>
<evidence type="ECO:0000259" key="3">
    <source>
        <dbReference type="PROSITE" id="PS50213"/>
    </source>
</evidence>
<protein>
    <submittedName>
        <fullName evidence="4">Beta-Ig-H3/fasciclin</fullName>
    </submittedName>
</protein>
<feature type="domain" description="FAS1" evidence="3">
    <location>
        <begin position="51"/>
        <end position="195"/>
    </location>
</feature>
<dbReference type="PANTHER" id="PTHR10900:SF77">
    <property type="entry name" value="FI19380P1"/>
    <property type="match status" value="1"/>
</dbReference>
<dbReference type="PROSITE" id="PS51257">
    <property type="entry name" value="PROKAR_LIPOPROTEIN"/>
    <property type="match status" value="1"/>
</dbReference>
<name>A0A2D0NH94_FLAN2</name>
<evidence type="ECO:0000256" key="1">
    <source>
        <dbReference type="SAM" id="MobiDB-lite"/>
    </source>
</evidence>
<evidence type="ECO:0000313" key="4">
    <source>
        <dbReference type="EMBL" id="PHN07862.1"/>
    </source>
</evidence>
<feature type="signal peptide" evidence="2">
    <location>
        <begin position="1"/>
        <end position="17"/>
    </location>
</feature>
<dbReference type="InterPro" id="IPR000782">
    <property type="entry name" value="FAS1_domain"/>
</dbReference>
<organism evidence="4 5">
    <name type="scientific">Flavilitoribacter nigricans (strain ATCC 23147 / DSM 23189 / NBRC 102662 / NCIMB 1420 / SS-2)</name>
    <name type="common">Lewinella nigricans</name>
    <dbReference type="NCBI Taxonomy" id="1122177"/>
    <lineage>
        <taxon>Bacteria</taxon>
        <taxon>Pseudomonadati</taxon>
        <taxon>Bacteroidota</taxon>
        <taxon>Saprospiria</taxon>
        <taxon>Saprospirales</taxon>
        <taxon>Lewinellaceae</taxon>
        <taxon>Flavilitoribacter</taxon>
    </lineage>
</organism>
<sequence length="198" mass="20564">MKNLLILFAFLGTLSLAACGGSDNNAMEEDTTATTETTEPAETTPPAMEEPGTIVDIASDNGNFTTLVAAVQAAELVETLKSNGPFTVFAPVDAAFEKLPAGTVAGLLNPESKEALTSILTYHVVSGEYTAKDVIDAINKNNGSFMIPTVQEGTLTATLENGKVVLTDKKGNKSTVVMTDVEASNGVIHAIDTVVMPG</sequence>
<keyword evidence="5" id="KW-1185">Reference proteome</keyword>
<dbReference type="Pfam" id="PF02469">
    <property type="entry name" value="Fasciclin"/>
    <property type="match status" value="1"/>
</dbReference>
<dbReference type="InterPro" id="IPR036378">
    <property type="entry name" value="FAS1_dom_sf"/>
</dbReference>
<feature type="compositionally biased region" description="Low complexity" evidence="1">
    <location>
        <begin position="32"/>
        <end position="51"/>
    </location>
</feature>
<dbReference type="FunFam" id="2.30.180.10:FF:000032">
    <property type="entry name" value="Fasciclin domain-containing protein, putative"/>
    <property type="match status" value="1"/>
</dbReference>
<dbReference type="SMART" id="SM00554">
    <property type="entry name" value="FAS1"/>
    <property type="match status" value="1"/>
</dbReference>
<dbReference type="RefSeq" id="WP_099148651.1">
    <property type="nucleotide sequence ID" value="NZ_PDUD01000004.1"/>
</dbReference>
<dbReference type="Gene3D" id="2.30.180.10">
    <property type="entry name" value="FAS1 domain"/>
    <property type="match status" value="1"/>
</dbReference>
<dbReference type="GO" id="GO:0005615">
    <property type="term" value="C:extracellular space"/>
    <property type="evidence" value="ECO:0007669"/>
    <property type="project" value="TreeGrafter"/>
</dbReference>
<dbReference type="OrthoDB" id="9800666at2"/>
<dbReference type="InterPro" id="IPR050904">
    <property type="entry name" value="Adhesion/Biosynth-related"/>
</dbReference>
<evidence type="ECO:0000313" key="5">
    <source>
        <dbReference type="Proteomes" id="UP000223913"/>
    </source>
</evidence>
<proteinExistence type="predicted"/>
<dbReference type="AlphaFoldDB" id="A0A2D0NH94"/>
<accession>A0A2D0NH94</accession>
<keyword evidence="2" id="KW-0732">Signal</keyword>
<feature type="region of interest" description="Disordered" evidence="1">
    <location>
        <begin position="23"/>
        <end position="51"/>
    </location>
</feature>
<reference evidence="4 5" key="1">
    <citation type="submission" date="2017-10" db="EMBL/GenBank/DDBJ databases">
        <title>The draft genome sequence of Lewinella nigricans NBRC 102662.</title>
        <authorList>
            <person name="Wang K."/>
        </authorList>
    </citation>
    <scope>NUCLEOTIDE SEQUENCE [LARGE SCALE GENOMIC DNA]</scope>
    <source>
        <strain evidence="4 5">NBRC 102662</strain>
    </source>
</reference>
<dbReference type="Proteomes" id="UP000223913">
    <property type="component" value="Unassembled WGS sequence"/>
</dbReference>
<comment type="caution">
    <text evidence="4">The sequence shown here is derived from an EMBL/GenBank/DDBJ whole genome shotgun (WGS) entry which is preliminary data.</text>
</comment>
<dbReference type="EMBL" id="PDUD01000004">
    <property type="protein sequence ID" value="PHN07862.1"/>
    <property type="molecule type" value="Genomic_DNA"/>
</dbReference>
<feature type="chain" id="PRO_5013333889" evidence="2">
    <location>
        <begin position="18"/>
        <end position="198"/>
    </location>
</feature>
<gene>
    <name evidence="4" type="ORF">CRP01_03680</name>
</gene>